<evidence type="ECO:0000256" key="1">
    <source>
        <dbReference type="SAM" id="MobiDB-lite"/>
    </source>
</evidence>
<dbReference type="Pfam" id="PF11638">
    <property type="entry name" value="DnaA_N"/>
    <property type="match status" value="1"/>
</dbReference>
<sequence length="286" mass="31987">MESAVQARQMNLQAPSPEEAWQVVLGQLQGQVERASYRTWLEPLQPVAFTNGTYTLAAASSYARDLAESRFGATISRQLSGVYGNPVKLDLVVTGPAKVKAEAGVIDAPPETDVEKPPRVKENRKTAAASPRKLALARAYGDKRAAVIQPERAIVVTHYFMSRWTPLLGHSAVHLIMTARSMCYWNPLNGELRNVIDTEMGELAERAAMSVRTVKDILANETVQHYFLRYKVRRMMTQNGVRTAGITLLVRMDDPLTPDDQKTHDISESENWYTPDFGPEEDEEEE</sequence>
<proteinExistence type="predicted"/>
<keyword evidence="4" id="KW-1185">Reference proteome</keyword>
<feature type="region of interest" description="Disordered" evidence="1">
    <location>
        <begin position="257"/>
        <end position="286"/>
    </location>
</feature>
<dbReference type="OrthoDB" id="158628at2"/>
<dbReference type="Proteomes" id="UP000055060">
    <property type="component" value="Unassembled WGS sequence"/>
</dbReference>
<evidence type="ECO:0000313" key="3">
    <source>
        <dbReference type="EMBL" id="GAP16080.1"/>
    </source>
</evidence>
<feature type="compositionally biased region" description="Basic and acidic residues" evidence="1">
    <location>
        <begin position="257"/>
        <end position="267"/>
    </location>
</feature>
<reference evidence="3" key="1">
    <citation type="submission" date="2015-07" db="EMBL/GenBank/DDBJ databases">
        <title>Draft Genome Sequences of Anaerolinea thermolimosa IMO-1, Bellilinea caldifistulae GOMI-1, Leptolinea tardivitalis YMTK-2, Levilinea saccharolytica KIBI-1,Longilinea arvoryzae KOME-1, Previously Described as Members of the Anaerolineaceae (Chloroflexi).</title>
        <authorList>
            <person name="Sekiguchi Y."/>
            <person name="Ohashi A."/>
            <person name="Matsuura N."/>
            <person name="Tourlousse M.D."/>
        </authorList>
    </citation>
    <scope>NUCLEOTIDE SEQUENCE [LARGE SCALE GENOMIC DNA]</scope>
    <source>
        <strain evidence="3">KOME-1</strain>
    </source>
</reference>
<dbReference type="AlphaFoldDB" id="A0A0K8MXZ3"/>
<evidence type="ECO:0000313" key="4">
    <source>
        <dbReference type="Proteomes" id="UP000055060"/>
    </source>
</evidence>
<feature type="domain" description="DnaA N-terminal" evidence="2">
    <location>
        <begin position="18"/>
        <end position="79"/>
    </location>
</feature>
<organism evidence="3">
    <name type="scientific">Longilinea arvoryzae</name>
    <dbReference type="NCBI Taxonomy" id="360412"/>
    <lineage>
        <taxon>Bacteria</taxon>
        <taxon>Bacillati</taxon>
        <taxon>Chloroflexota</taxon>
        <taxon>Anaerolineae</taxon>
        <taxon>Anaerolineales</taxon>
        <taxon>Anaerolineaceae</taxon>
        <taxon>Longilinea</taxon>
    </lineage>
</organism>
<dbReference type="RefSeq" id="WP_075075463.1">
    <property type="nucleotide sequence ID" value="NZ_DF967973.1"/>
</dbReference>
<dbReference type="STRING" id="360412.LARV_03876"/>
<name>A0A0K8MXZ3_9CHLR</name>
<dbReference type="Gene3D" id="3.30.300.180">
    <property type="match status" value="1"/>
</dbReference>
<dbReference type="InterPro" id="IPR024633">
    <property type="entry name" value="DnaA_N_dom"/>
</dbReference>
<dbReference type="EMBL" id="DF967973">
    <property type="protein sequence ID" value="GAP16080.1"/>
    <property type="molecule type" value="Genomic_DNA"/>
</dbReference>
<gene>
    <name evidence="3" type="ORF">LARV_03876</name>
</gene>
<protein>
    <submittedName>
        <fullName evidence="3">ATPase</fullName>
    </submittedName>
</protein>
<dbReference type="InterPro" id="IPR038454">
    <property type="entry name" value="DnaA_N_sf"/>
</dbReference>
<accession>A0A0K8MXZ3</accession>
<evidence type="ECO:0000259" key="2">
    <source>
        <dbReference type="Pfam" id="PF11638"/>
    </source>
</evidence>